<feature type="transmembrane region" description="Helical" evidence="1">
    <location>
        <begin position="233"/>
        <end position="252"/>
    </location>
</feature>
<feature type="transmembrane region" description="Helical" evidence="1">
    <location>
        <begin position="166"/>
        <end position="187"/>
    </location>
</feature>
<gene>
    <name evidence="2" type="ORF">GCM10010430_19360</name>
</gene>
<dbReference type="Proteomes" id="UP001500305">
    <property type="component" value="Unassembled WGS sequence"/>
</dbReference>
<evidence type="ECO:0000256" key="1">
    <source>
        <dbReference type="SAM" id="Phobius"/>
    </source>
</evidence>
<keyword evidence="1" id="KW-0812">Transmembrane</keyword>
<evidence type="ECO:0000313" key="2">
    <source>
        <dbReference type="EMBL" id="GAA2238449.1"/>
    </source>
</evidence>
<organism evidence="2 3">
    <name type="scientific">Kitasatospora cystarginea</name>
    <dbReference type="NCBI Taxonomy" id="58350"/>
    <lineage>
        <taxon>Bacteria</taxon>
        <taxon>Bacillati</taxon>
        <taxon>Actinomycetota</taxon>
        <taxon>Actinomycetes</taxon>
        <taxon>Kitasatosporales</taxon>
        <taxon>Streptomycetaceae</taxon>
        <taxon>Kitasatospora</taxon>
    </lineage>
</organism>
<reference evidence="2 3" key="1">
    <citation type="journal article" date="2019" name="Int. J. Syst. Evol. Microbiol.">
        <title>The Global Catalogue of Microorganisms (GCM) 10K type strain sequencing project: providing services to taxonomists for standard genome sequencing and annotation.</title>
        <authorList>
            <consortium name="The Broad Institute Genomics Platform"/>
            <consortium name="The Broad Institute Genome Sequencing Center for Infectious Disease"/>
            <person name="Wu L."/>
            <person name="Ma J."/>
        </authorList>
    </citation>
    <scope>NUCLEOTIDE SEQUENCE [LARGE SCALE GENOMIC DNA]</scope>
    <source>
        <strain evidence="2 3">JCM 7356</strain>
    </source>
</reference>
<feature type="transmembrane region" description="Helical" evidence="1">
    <location>
        <begin position="65"/>
        <end position="83"/>
    </location>
</feature>
<dbReference type="EMBL" id="BAAATR010000006">
    <property type="protein sequence ID" value="GAA2238449.1"/>
    <property type="molecule type" value="Genomic_DNA"/>
</dbReference>
<accession>A0ABN3DPI2</accession>
<feature type="transmembrane region" description="Helical" evidence="1">
    <location>
        <begin position="208"/>
        <end position="227"/>
    </location>
</feature>
<evidence type="ECO:0008006" key="4">
    <source>
        <dbReference type="Google" id="ProtNLM"/>
    </source>
</evidence>
<keyword evidence="3" id="KW-1185">Reference proteome</keyword>
<dbReference type="RefSeq" id="WP_344635846.1">
    <property type="nucleotide sequence ID" value="NZ_BAAATR010000006.1"/>
</dbReference>
<name>A0ABN3DPI2_9ACTN</name>
<proteinExistence type="predicted"/>
<protein>
    <recommendedName>
        <fullName evidence="4">Integral membrane protein</fullName>
    </recommendedName>
</protein>
<sequence>MSVVTRSLVRLYPDAFRDRWGSMVEDEARGAGWKSWPNLIAGIVDMWLHPALWPADSPAQRQRRVATMGITVALAAWFLSHLAAEQAAPLPADGVRNGVTHGCTTLLLLGIALVAPRPRPTLSAAITLLGWAVRRLAVPTLLGTAVVVLVHGGFNADASPPTLRTAVLAAWWIALGLGAIQIPRIFTGVGADAVVPPGTGRLRVGVRTLAAASATGGATILALSVTGDGFHPLGAGVGVGLLLLTAVCAGTLRDLHDLHDLHDLPPAP</sequence>
<comment type="caution">
    <text evidence="2">The sequence shown here is derived from an EMBL/GenBank/DDBJ whole genome shotgun (WGS) entry which is preliminary data.</text>
</comment>
<feature type="transmembrane region" description="Helical" evidence="1">
    <location>
        <begin position="136"/>
        <end position="154"/>
    </location>
</feature>
<feature type="transmembrane region" description="Helical" evidence="1">
    <location>
        <begin position="95"/>
        <end position="115"/>
    </location>
</feature>
<keyword evidence="1" id="KW-1133">Transmembrane helix</keyword>
<evidence type="ECO:0000313" key="3">
    <source>
        <dbReference type="Proteomes" id="UP001500305"/>
    </source>
</evidence>
<keyword evidence="1" id="KW-0472">Membrane</keyword>